<evidence type="ECO:0000313" key="4">
    <source>
        <dbReference type="EMBL" id="GAA5186951.1"/>
    </source>
</evidence>
<dbReference type="Pfam" id="PF13505">
    <property type="entry name" value="OMP_b-brl"/>
    <property type="match status" value="1"/>
</dbReference>
<feature type="domain" description="Outer membrane protein beta-barrel" evidence="3">
    <location>
        <begin position="6"/>
        <end position="178"/>
    </location>
</feature>
<dbReference type="EMBL" id="BAABLF010000004">
    <property type="protein sequence ID" value="GAA5186951.1"/>
    <property type="molecule type" value="Genomic_DNA"/>
</dbReference>
<dbReference type="InterPro" id="IPR011250">
    <property type="entry name" value="OMP/PagP_B-barrel"/>
</dbReference>
<dbReference type="RefSeq" id="WP_345315320.1">
    <property type="nucleotide sequence ID" value="NZ_BAABLF010000004.1"/>
</dbReference>
<keyword evidence="5" id="KW-1185">Reference proteome</keyword>
<protein>
    <recommendedName>
        <fullName evidence="3">Outer membrane protein beta-barrel domain-containing protein</fullName>
    </recommendedName>
</protein>
<name>A0ABP9RUR8_9GAMM</name>
<dbReference type="Proteomes" id="UP001501600">
    <property type="component" value="Unassembled WGS sequence"/>
</dbReference>
<reference evidence="5" key="1">
    <citation type="journal article" date="2019" name="Int. J. Syst. Evol. Microbiol.">
        <title>The Global Catalogue of Microorganisms (GCM) 10K type strain sequencing project: providing services to taxonomists for standard genome sequencing and annotation.</title>
        <authorList>
            <consortium name="The Broad Institute Genomics Platform"/>
            <consortium name="The Broad Institute Genome Sequencing Center for Infectious Disease"/>
            <person name="Wu L."/>
            <person name="Ma J."/>
        </authorList>
    </citation>
    <scope>NUCLEOTIDE SEQUENCE [LARGE SCALE GENOMIC DNA]</scope>
    <source>
        <strain evidence="5">JCM 18720</strain>
    </source>
</reference>
<feature type="signal peptide" evidence="2">
    <location>
        <begin position="1"/>
        <end position="19"/>
    </location>
</feature>
<evidence type="ECO:0000259" key="3">
    <source>
        <dbReference type="Pfam" id="PF13505"/>
    </source>
</evidence>
<evidence type="ECO:0000256" key="1">
    <source>
        <dbReference type="ARBA" id="ARBA00022729"/>
    </source>
</evidence>
<comment type="caution">
    <text evidence="4">The sequence shown here is derived from an EMBL/GenBank/DDBJ whole genome shotgun (WGS) entry which is preliminary data.</text>
</comment>
<dbReference type="SUPFAM" id="SSF56925">
    <property type="entry name" value="OMPA-like"/>
    <property type="match status" value="1"/>
</dbReference>
<proteinExistence type="predicted"/>
<evidence type="ECO:0000256" key="2">
    <source>
        <dbReference type="SAM" id="SignalP"/>
    </source>
</evidence>
<gene>
    <name evidence="4" type="ORF">GCM10025772_03540</name>
</gene>
<dbReference type="InterPro" id="IPR027385">
    <property type="entry name" value="Beta-barrel_OMP"/>
</dbReference>
<evidence type="ECO:0000313" key="5">
    <source>
        <dbReference type="Proteomes" id="UP001501600"/>
    </source>
</evidence>
<dbReference type="Gene3D" id="2.40.160.20">
    <property type="match status" value="1"/>
</dbReference>
<organism evidence="4 5">
    <name type="scientific">Ferrimonas gelatinilytica</name>
    <dbReference type="NCBI Taxonomy" id="1255257"/>
    <lineage>
        <taxon>Bacteria</taxon>
        <taxon>Pseudomonadati</taxon>
        <taxon>Pseudomonadota</taxon>
        <taxon>Gammaproteobacteria</taxon>
        <taxon>Alteromonadales</taxon>
        <taxon>Ferrimonadaceae</taxon>
        <taxon>Ferrimonas</taxon>
    </lineage>
</organism>
<accession>A0ABP9RUR8</accession>
<sequence>MRALLLALSLGLLTMPAAAQWRLERDLGGQWFVGAHLGYAEVETDTGSVNPLVLHALGGYHFNRFFAVEARIGAGLNDKETDEGVRAKIRNYYGLYLRGQVPLSQYVHLYALAGALNMSLERDDQPLQARDSATDFSYAFGLDLLASEHLTVQIEAMRWIDKGDFDVTGVNLGIRYDF</sequence>
<keyword evidence="1 2" id="KW-0732">Signal</keyword>
<feature type="chain" id="PRO_5047320100" description="Outer membrane protein beta-barrel domain-containing protein" evidence="2">
    <location>
        <begin position="20"/>
        <end position="178"/>
    </location>
</feature>